<reference evidence="2 3" key="1">
    <citation type="submission" date="2020-08" db="EMBL/GenBank/DDBJ databases">
        <authorList>
            <person name="Liu C."/>
            <person name="Sun Q."/>
        </authorList>
    </citation>
    <scope>NUCLEOTIDE SEQUENCE [LARGE SCALE GENOMIC DNA]</scope>
    <source>
        <strain evidence="2 3">NSJ-4</strain>
    </source>
</reference>
<dbReference type="RefSeq" id="WP_118671374.1">
    <property type="nucleotide sequence ID" value="NZ_CP060632.1"/>
</dbReference>
<dbReference type="AlphaFoldDB" id="A0A7G9FKP8"/>
<gene>
    <name evidence="2" type="ORF">H9Q76_10355</name>
</gene>
<dbReference type="InterPro" id="IPR016181">
    <property type="entry name" value="Acyl_CoA_acyltransferase"/>
</dbReference>
<protein>
    <submittedName>
        <fullName evidence="2">N-acetyltransferase</fullName>
    </submittedName>
</protein>
<dbReference type="PANTHER" id="PTHR43072:SF8">
    <property type="entry name" value="ACYLTRANSFERASE FABY-RELATED"/>
    <property type="match status" value="1"/>
</dbReference>
<evidence type="ECO:0000313" key="2">
    <source>
        <dbReference type="EMBL" id="QNL99129.1"/>
    </source>
</evidence>
<dbReference type="KEGG" id="wcp:H9Q76_10355"/>
<sequence>MIEIHEAKEADAAGLLAIYAPYVEHTAITFEYEVPTLEEFTDRIRQTKTKYPYLVAKQDGKVLGYAYAGQFHAREAYAWAVETSIYVDESYKHTGIGGKLHAALEKALKEQGFLNMNACIAYAPKEDEYLTNNSVEFHAHLGYRMVGQFYQCGYKFGRWYDMVWMEKLIGEHGANPKRPF</sequence>
<dbReference type="PANTHER" id="PTHR43072">
    <property type="entry name" value="N-ACETYLTRANSFERASE"/>
    <property type="match status" value="1"/>
</dbReference>
<organism evidence="2 3">
    <name type="scientific">Wujia chipingensis</name>
    <dbReference type="NCBI Taxonomy" id="2763670"/>
    <lineage>
        <taxon>Bacteria</taxon>
        <taxon>Bacillati</taxon>
        <taxon>Bacillota</taxon>
        <taxon>Clostridia</taxon>
        <taxon>Lachnospirales</taxon>
        <taxon>Lachnospiraceae</taxon>
        <taxon>Wujia</taxon>
    </lineage>
</organism>
<dbReference type="Proteomes" id="UP000515819">
    <property type="component" value="Chromosome"/>
</dbReference>
<dbReference type="SUPFAM" id="SSF55729">
    <property type="entry name" value="Acyl-CoA N-acyltransferases (Nat)"/>
    <property type="match status" value="1"/>
</dbReference>
<proteinExistence type="predicted"/>
<evidence type="ECO:0000313" key="3">
    <source>
        <dbReference type="Proteomes" id="UP000515819"/>
    </source>
</evidence>
<dbReference type="InterPro" id="IPR000182">
    <property type="entry name" value="GNAT_dom"/>
</dbReference>
<dbReference type="GO" id="GO:0016747">
    <property type="term" value="F:acyltransferase activity, transferring groups other than amino-acyl groups"/>
    <property type="evidence" value="ECO:0007669"/>
    <property type="project" value="InterPro"/>
</dbReference>
<dbReference type="Pfam" id="PF13420">
    <property type="entry name" value="Acetyltransf_4"/>
    <property type="match status" value="1"/>
</dbReference>
<keyword evidence="2" id="KW-0808">Transferase</keyword>
<dbReference type="EMBL" id="CP060632">
    <property type="protein sequence ID" value="QNL99129.1"/>
    <property type="molecule type" value="Genomic_DNA"/>
</dbReference>
<feature type="domain" description="N-acetyltransferase" evidence="1">
    <location>
        <begin position="2"/>
        <end position="170"/>
    </location>
</feature>
<evidence type="ECO:0000259" key="1">
    <source>
        <dbReference type="PROSITE" id="PS51186"/>
    </source>
</evidence>
<accession>A0A7G9FKP8</accession>
<dbReference type="Gene3D" id="3.40.630.30">
    <property type="match status" value="1"/>
</dbReference>
<dbReference type="PROSITE" id="PS51186">
    <property type="entry name" value="GNAT"/>
    <property type="match status" value="1"/>
</dbReference>
<keyword evidence="3" id="KW-1185">Reference proteome</keyword>
<name>A0A7G9FKP8_9FIRM</name>
<dbReference type="CDD" id="cd04301">
    <property type="entry name" value="NAT_SF"/>
    <property type="match status" value="1"/>
</dbReference>